<proteinExistence type="predicted"/>
<reference evidence="1" key="2">
    <citation type="journal article" date="2015" name="Fish Shellfish Immunol.">
        <title>Early steps in the European eel (Anguilla anguilla)-Vibrio vulnificus interaction in the gills: Role of the RtxA13 toxin.</title>
        <authorList>
            <person name="Callol A."/>
            <person name="Pajuelo D."/>
            <person name="Ebbesson L."/>
            <person name="Teles M."/>
            <person name="MacKenzie S."/>
            <person name="Amaro C."/>
        </authorList>
    </citation>
    <scope>NUCLEOTIDE SEQUENCE</scope>
</reference>
<dbReference type="EMBL" id="GBXM01078811">
    <property type="protein sequence ID" value="JAH29766.1"/>
    <property type="molecule type" value="Transcribed_RNA"/>
</dbReference>
<dbReference type="AlphaFoldDB" id="A0A0E9RKW8"/>
<reference evidence="1" key="1">
    <citation type="submission" date="2014-11" db="EMBL/GenBank/DDBJ databases">
        <authorList>
            <person name="Amaro Gonzalez C."/>
        </authorList>
    </citation>
    <scope>NUCLEOTIDE SEQUENCE</scope>
</reference>
<sequence>MITFRYPTNAVLQMKPRKLNPIGG</sequence>
<organism evidence="1">
    <name type="scientific">Anguilla anguilla</name>
    <name type="common">European freshwater eel</name>
    <name type="synonym">Muraena anguilla</name>
    <dbReference type="NCBI Taxonomy" id="7936"/>
    <lineage>
        <taxon>Eukaryota</taxon>
        <taxon>Metazoa</taxon>
        <taxon>Chordata</taxon>
        <taxon>Craniata</taxon>
        <taxon>Vertebrata</taxon>
        <taxon>Euteleostomi</taxon>
        <taxon>Actinopterygii</taxon>
        <taxon>Neopterygii</taxon>
        <taxon>Teleostei</taxon>
        <taxon>Anguilliformes</taxon>
        <taxon>Anguillidae</taxon>
        <taxon>Anguilla</taxon>
    </lineage>
</organism>
<name>A0A0E9RKW8_ANGAN</name>
<evidence type="ECO:0000313" key="1">
    <source>
        <dbReference type="EMBL" id="JAH29766.1"/>
    </source>
</evidence>
<dbReference type="EMBL" id="GBXM01063584">
    <property type="protein sequence ID" value="JAH44993.1"/>
    <property type="molecule type" value="Transcribed_RNA"/>
</dbReference>
<accession>A0A0E9RKW8</accession>
<protein>
    <submittedName>
        <fullName evidence="1">Uncharacterized protein</fullName>
    </submittedName>
</protein>